<evidence type="ECO:0000313" key="5">
    <source>
        <dbReference type="EMBL" id="MFK4265700.1"/>
    </source>
</evidence>
<feature type="compositionally biased region" description="Basic and acidic residues" evidence="3">
    <location>
        <begin position="12"/>
        <end position="23"/>
    </location>
</feature>
<dbReference type="Gene3D" id="3.40.50.720">
    <property type="entry name" value="NAD(P)-binding Rossmann-like Domain"/>
    <property type="match status" value="1"/>
</dbReference>
<dbReference type="InterPro" id="IPR006162">
    <property type="entry name" value="Ppantetheine_attach_site"/>
</dbReference>
<name>A0ABW8LIF5_9ACTN</name>
<accession>A0ABW8LIF5</accession>
<feature type="region of interest" description="Disordered" evidence="3">
    <location>
        <begin position="1"/>
        <end position="24"/>
    </location>
</feature>
<evidence type="ECO:0000256" key="1">
    <source>
        <dbReference type="ARBA" id="ARBA00022450"/>
    </source>
</evidence>
<dbReference type="PANTHER" id="PTHR44845">
    <property type="entry name" value="CARRIER DOMAIN-CONTAINING PROTEIN"/>
    <property type="match status" value="1"/>
</dbReference>
<organism evidence="5 6">
    <name type="scientific">Streptomyces milbemycinicus</name>
    <dbReference type="NCBI Taxonomy" id="476552"/>
    <lineage>
        <taxon>Bacteria</taxon>
        <taxon>Bacillati</taxon>
        <taxon>Actinomycetota</taxon>
        <taxon>Actinomycetes</taxon>
        <taxon>Kitasatosporales</taxon>
        <taxon>Streptomycetaceae</taxon>
        <taxon>Streptomyces</taxon>
    </lineage>
</organism>
<protein>
    <submittedName>
        <fullName evidence="5">Thioester reductase domain-containing protein</fullName>
    </submittedName>
</protein>
<dbReference type="Gene3D" id="1.10.1200.10">
    <property type="entry name" value="ACP-like"/>
    <property type="match status" value="1"/>
</dbReference>
<dbReference type="EMBL" id="JBJDQH010000004">
    <property type="protein sequence ID" value="MFK4265700.1"/>
    <property type="molecule type" value="Genomic_DNA"/>
</dbReference>
<dbReference type="Pfam" id="PF07993">
    <property type="entry name" value="NAD_binding_4"/>
    <property type="match status" value="1"/>
</dbReference>
<dbReference type="SUPFAM" id="SSF51735">
    <property type="entry name" value="NAD(P)-binding Rossmann-fold domains"/>
    <property type="match status" value="1"/>
</dbReference>
<sequence length="773" mass="84010">MDDEAMQVGAADEERRLTGESIERGGGGLSVADLLARALPGASAPAQPTAFDGPGDEPTTDIGASTHTDVDQLAEAIAAAAARYLPDGRMGPDTDFFDAGGSSVDAVELVAAVARESGVELALDDVFADARPRRLAERWLSATGIQTVRTPPTPVPTARALPADTADEDLDLVLADLARADALPWTGPPEPAPPLRILLTGATGFLGGHMLLDLLRYSDAHVYCLVRAADEEEATSRLGTALTSFALPWSAEIRRRVTVLPGDLRRPRLGLSEERWEALAEELDSVVSVAAAVDFLRGYASLRQSNVIGPLTLAELAATGRPKPLHHISSIAVFNQVGIVSMGEDDPLARIDRLVAGYDRSKWAAETALRRARDHGLVVTMMRPGGIGGHTQTGTYNAQDLSSGLISAFGRFRTVPAFRYLNAAPVDWVSRVAAAVICEPDAWGYNYNLTGVPNTLDDVVRDMGFGGMNVTVQDWDEWRADALARLEAEPVPKLDFLTRVLRSPAALKLCEATLTGPAATDERTRAFVAAHDLPAAARYDTQAQLKTFERLAKDGLGRLPDREDPPYLWFPETIEGSLGSVGGPAHSRCTLSLTLSIASMYQLVRERRVDVRGELCCALLHPDPVVVERGDLWVRPQEGIPLTHGLRHQLLLYRLRLRDADGGRWWLEGRKFARARRDVWRQTRALTVEIGREGEPACLAGEVVVPADSYVRDQIDGIRVDPRLSSQEKRVAKLTWLAWFGLEVGRGLLGPFARVGADLLDLRRNPTLTERTR</sequence>
<dbReference type="RefSeq" id="WP_404746229.1">
    <property type="nucleotide sequence ID" value="NZ_JBJDQH010000004.1"/>
</dbReference>
<dbReference type="InterPro" id="IPR010080">
    <property type="entry name" value="Thioester_reductase-like_dom"/>
</dbReference>
<dbReference type="Proteomes" id="UP001620295">
    <property type="component" value="Unassembled WGS sequence"/>
</dbReference>
<gene>
    <name evidence="5" type="ORF">ACI2L5_12255</name>
</gene>
<evidence type="ECO:0000256" key="2">
    <source>
        <dbReference type="ARBA" id="ARBA00022553"/>
    </source>
</evidence>
<dbReference type="InterPro" id="IPR020806">
    <property type="entry name" value="PKS_PP-bd"/>
</dbReference>
<reference evidence="5 6" key="1">
    <citation type="submission" date="2024-11" db="EMBL/GenBank/DDBJ databases">
        <title>The Natural Products Discovery Center: Release of the First 8490 Sequenced Strains for Exploring Actinobacteria Biosynthetic Diversity.</title>
        <authorList>
            <person name="Kalkreuter E."/>
            <person name="Kautsar S.A."/>
            <person name="Yang D."/>
            <person name="Bader C.D."/>
            <person name="Teijaro C.N."/>
            <person name="Fluegel L."/>
            <person name="Davis C.M."/>
            <person name="Simpson J.R."/>
            <person name="Lauterbach L."/>
            <person name="Steele A.D."/>
            <person name="Gui C."/>
            <person name="Meng S."/>
            <person name="Li G."/>
            <person name="Viehrig K."/>
            <person name="Ye F."/>
            <person name="Su P."/>
            <person name="Kiefer A.F."/>
            <person name="Nichols A."/>
            <person name="Cepeda A.J."/>
            <person name="Yan W."/>
            <person name="Fan B."/>
            <person name="Jiang Y."/>
            <person name="Adhikari A."/>
            <person name="Zheng C.-J."/>
            <person name="Schuster L."/>
            <person name="Cowan T.M."/>
            <person name="Smanski M.J."/>
            <person name="Chevrette M.G."/>
            <person name="De Carvalho L.P.S."/>
            <person name="Shen B."/>
        </authorList>
    </citation>
    <scope>NUCLEOTIDE SEQUENCE [LARGE SCALE GENOMIC DNA]</scope>
    <source>
        <strain evidence="5 6">NPDC020863</strain>
    </source>
</reference>
<dbReference type="PANTHER" id="PTHR44845:SF6">
    <property type="entry name" value="BETA-ALANINE-ACTIVATING ENZYME"/>
    <property type="match status" value="1"/>
</dbReference>
<keyword evidence="6" id="KW-1185">Reference proteome</keyword>
<evidence type="ECO:0000259" key="4">
    <source>
        <dbReference type="PROSITE" id="PS50075"/>
    </source>
</evidence>
<dbReference type="InterPro" id="IPR013120">
    <property type="entry name" value="FAR_NAD-bd"/>
</dbReference>
<proteinExistence type="predicted"/>
<dbReference type="NCBIfam" id="TIGR01746">
    <property type="entry name" value="Thioester-redct"/>
    <property type="match status" value="1"/>
</dbReference>
<keyword evidence="2" id="KW-0597">Phosphoprotein</keyword>
<dbReference type="PROSITE" id="PS50075">
    <property type="entry name" value="CARRIER"/>
    <property type="match status" value="1"/>
</dbReference>
<evidence type="ECO:0000313" key="6">
    <source>
        <dbReference type="Proteomes" id="UP001620295"/>
    </source>
</evidence>
<dbReference type="SMART" id="SM00823">
    <property type="entry name" value="PKS_PP"/>
    <property type="match status" value="1"/>
</dbReference>
<dbReference type="Pfam" id="PF00550">
    <property type="entry name" value="PP-binding"/>
    <property type="match status" value="1"/>
</dbReference>
<dbReference type="InterPro" id="IPR009081">
    <property type="entry name" value="PP-bd_ACP"/>
</dbReference>
<comment type="caution">
    <text evidence="5">The sequence shown here is derived from an EMBL/GenBank/DDBJ whole genome shotgun (WGS) entry which is preliminary data.</text>
</comment>
<dbReference type="CDD" id="cd05235">
    <property type="entry name" value="SDR_e1"/>
    <property type="match status" value="1"/>
</dbReference>
<keyword evidence="1" id="KW-0596">Phosphopantetheine</keyword>
<feature type="domain" description="Carrier" evidence="4">
    <location>
        <begin position="68"/>
        <end position="143"/>
    </location>
</feature>
<dbReference type="InterPro" id="IPR036291">
    <property type="entry name" value="NAD(P)-bd_dom_sf"/>
</dbReference>
<dbReference type="InterPro" id="IPR036736">
    <property type="entry name" value="ACP-like_sf"/>
</dbReference>
<feature type="region of interest" description="Disordered" evidence="3">
    <location>
        <begin position="42"/>
        <end position="65"/>
    </location>
</feature>
<dbReference type="SUPFAM" id="SSF47336">
    <property type="entry name" value="ACP-like"/>
    <property type="match status" value="1"/>
</dbReference>
<evidence type="ECO:0000256" key="3">
    <source>
        <dbReference type="SAM" id="MobiDB-lite"/>
    </source>
</evidence>
<dbReference type="PROSITE" id="PS00012">
    <property type="entry name" value="PHOSPHOPANTETHEINE"/>
    <property type="match status" value="1"/>
</dbReference>